<evidence type="ECO:0000313" key="2">
    <source>
        <dbReference type="RefSeq" id="XP_028142232.1"/>
    </source>
</evidence>
<proteinExistence type="predicted"/>
<sequence>MLAKLTTDIQEMKEEQKQYRQEIKELREENDHIKKENKDLKQKMDKMEERMDKMEKEKRRNNVIIQGMDINRREWRGVVRRAQEKL</sequence>
<organism evidence="2">
    <name type="scientific">Diabrotica virgifera virgifera</name>
    <name type="common">western corn rootworm</name>
    <dbReference type="NCBI Taxonomy" id="50390"/>
    <lineage>
        <taxon>Eukaryota</taxon>
        <taxon>Metazoa</taxon>
        <taxon>Ecdysozoa</taxon>
        <taxon>Arthropoda</taxon>
        <taxon>Hexapoda</taxon>
        <taxon>Insecta</taxon>
        <taxon>Pterygota</taxon>
        <taxon>Neoptera</taxon>
        <taxon>Endopterygota</taxon>
        <taxon>Coleoptera</taxon>
        <taxon>Polyphaga</taxon>
        <taxon>Cucujiformia</taxon>
        <taxon>Chrysomeloidea</taxon>
        <taxon>Chrysomelidae</taxon>
        <taxon>Galerucinae</taxon>
        <taxon>Diabroticina</taxon>
        <taxon>Diabroticites</taxon>
        <taxon>Diabrotica</taxon>
    </lineage>
</organism>
<protein>
    <submittedName>
        <fullName evidence="2">Shootin-1-like</fullName>
    </submittedName>
</protein>
<reference evidence="2" key="1">
    <citation type="submission" date="2025-08" db="UniProtKB">
        <authorList>
            <consortium name="RefSeq"/>
        </authorList>
    </citation>
    <scope>IDENTIFICATION</scope>
    <source>
        <tissue evidence="2">Whole insect</tissue>
    </source>
</reference>
<keyword evidence="1" id="KW-0175">Coiled coil</keyword>
<feature type="coiled-coil region" evidence="1">
    <location>
        <begin position="2"/>
        <end position="64"/>
    </location>
</feature>
<accession>A0A6P7G5E5</accession>
<dbReference type="AlphaFoldDB" id="A0A6P7G5E5"/>
<dbReference type="Gene3D" id="6.10.250.3110">
    <property type="match status" value="1"/>
</dbReference>
<evidence type="ECO:0000256" key="1">
    <source>
        <dbReference type="SAM" id="Coils"/>
    </source>
</evidence>
<name>A0A6P7G5E5_DIAVI</name>
<gene>
    <name evidence="2" type="primary">LOC114336103</name>
</gene>
<dbReference type="InParanoid" id="A0A6P7G5E5"/>
<dbReference type="RefSeq" id="XP_028142232.1">
    <property type="nucleotide sequence ID" value="XM_028286431.1"/>
</dbReference>